<evidence type="ECO:0000259" key="1">
    <source>
        <dbReference type="PROSITE" id="PS51707"/>
    </source>
</evidence>
<evidence type="ECO:0000313" key="3">
    <source>
        <dbReference type="Proteomes" id="UP000596074"/>
    </source>
</evidence>
<dbReference type="AlphaFoldDB" id="A0A9X7UYD5"/>
<organism evidence="2 3">
    <name type="scientific">Venatoribacter cucullus</name>
    <dbReference type="NCBI Taxonomy" id="2661630"/>
    <lineage>
        <taxon>Bacteria</taxon>
        <taxon>Pseudomonadati</taxon>
        <taxon>Pseudomonadota</taxon>
        <taxon>Gammaproteobacteria</taxon>
        <taxon>Oceanospirillales</taxon>
        <taxon>Oceanospirillaceae</taxon>
        <taxon>Venatoribacter</taxon>
    </lineage>
</organism>
<dbReference type="Gene3D" id="2.40.320.10">
    <property type="entry name" value="Hypothetical Protein Pfu-838710-001"/>
    <property type="match status" value="1"/>
</dbReference>
<name>A0A9X7UYD5_9GAMM</name>
<dbReference type="InterPro" id="IPR039013">
    <property type="entry name" value="YgiF"/>
</dbReference>
<dbReference type="SUPFAM" id="SSF55154">
    <property type="entry name" value="CYTH-like phosphatases"/>
    <property type="match status" value="1"/>
</dbReference>
<reference evidence="2 3" key="1">
    <citation type="submission" date="2019-11" db="EMBL/GenBank/DDBJ databases">
        <title>Venatorbacter sp. nov. a predator of Campylobacter and other Gram-negative bacteria.</title>
        <authorList>
            <person name="Saeedi A."/>
            <person name="Cummings N.J."/>
            <person name="Connerton I.F."/>
            <person name="Connerton P.L."/>
        </authorList>
    </citation>
    <scope>NUCLEOTIDE SEQUENCE [LARGE SCALE GENOMIC DNA]</scope>
    <source>
        <strain evidence="2">XL5</strain>
    </source>
</reference>
<gene>
    <name evidence="2" type="ORF">GJQ55_12260</name>
</gene>
<feature type="domain" description="CYTH" evidence="1">
    <location>
        <begin position="43"/>
        <end position="242"/>
    </location>
</feature>
<dbReference type="PANTHER" id="PTHR39569:SF1">
    <property type="entry name" value="INORGANIC TRIPHOSPHATASE"/>
    <property type="match status" value="1"/>
</dbReference>
<protein>
    <submittedName>
        <fullName evidence="2">CYTH domain-containing protein</fullName>
    </submittedName>
</protein>
<dbReference type="SMART" id="SM01118">
    <property type="entry name" value="CYTH"/>
    <property type="match status" value="1"/>
</dbReference>
<proteinExistence type="predicted"/>
<dbReference type="GO" id="GO:0046872">
    <property type="term" value="F:metal ion binding"/>
    <property type="evidence" value="ECO:0007669"/>
    <property type="project" value="TreeGrafter"/>
</dbReference>
<dbReference type="InterPro" id="IPR033469">
    <property type="entry name" value="CYTH-like_dom_sf"/>
</dbReference>
<evidence type="ECO:0000313" key="2">
    <source>
        <dbReference type="EMBL" id="QQD25194.1"/>
    </source>
</evidence>
<sequence>MLLCATNVRKQLTRSGTTGALIVFSALQFIRPFAAGYYQVTMPTETEIKCRLQPQQVAALATLLDTLAQPQGHSTLKNRYFDTPQNALANARAALRIRDNNGQCEQTLKTRGTSVAGLQQRGEWNWPLTGAALDLTLLQQDEVTAHWPAGVQASELAEIFATDFNRQRWLWQQDNAQVEIVIDTGTVSTGKKSVPLCELELELQQGDAAVLWQLLQQLSEQVPLWLSDVSKAERGYRLAGLSRSWQETVSFSRDEDLAQVLPRWLSAGLQQWQRALEACLWDNDSAAALTALQHWQALRQLPQQAGKVLKRRDTKALREALDVWQAPLQQLAARAQLLAYLNSADEPGQTAAERKALQQQVQQQLQTIRNDAQLAQAGSAAAGALHTLVWPESTGATAARWLRHALQQQAPLLQRLHDQRPQDEEQWRGRQHDMALLCQSCDYLRGRPELGQGLGINGAGIGEGTLRVLVDMLHAQTLLQRPWPLAPLTGPDGQELRPLADYAGWAVEHLAQLAREL</sequence>
<dbReference type="GO" id="GO:0050355">
    <property type="term" value="F:inorganic triphosphate phosphatase activity"/>
    <property type="evidence" value="ECO:0007669"/>
    <property type="project" value="InterPro"/>
</dbReference>
<dbReference type="CDD" id="cd07756">
    <property type="entry name" value="CYTH-like_Pase_CHAD"/>
    <property type="match status" value="1"/>
</dbReference>
<dbReference type="KEGG" id="vcw:GJQ55_12260"/>
<dbReference type="InterPro" id="IPR023577">
    <property type="entry name" value="CYTH_domain"/>
</dbReference>
<dbReference type="Pfam" id="PF01928">
    <property type="entry name" value="CYTH"/>
    <property type="match status" value="1"/>
</dbReference>
<keyword evidence="3" id="KW-1185">Reference proteome</keyword>
<dbReference type="PROSITE" id="PS51707">
    <property type="entry name" value="CYTH"/>
    <property type="match status" value="1"/>
</dbReference>
<dbReference type="EMBL" id="CP046056">
    <property type="protein sequence ID" value="QQD25194.1"/>
    <property type="molecule type" value="Genomic_DNA"/>
</dbReference>
<dbReference type="Proteomes" id="UP000596074">
    <property type="component" value="Chromosome"/>
</dbReference>
<accession>A0A9X7UYD5</accession>
<dbReference type="PANTHER" id="PTHR39569">
    <property type="entry name" value="INORGANIC TRIPHOSPHATASE"/>
    <property type="match status" value="1"/>
</dbReference>